<comment type="caution">
    <text evidence="2">The sequence shown here is derived from an EMBL/GenBank/DDBJ whole genome shotgun (WGS) entry which is preliminary data.</text>
</comment>
<organism evidence="2 3">
    <name type="scientific">Desmophyllum pertusum</name>
    <dbReference type="NCBI Taxonomy" id="174260"/>
    <lineage>
        <taxon>Eukaryota</taxon>
        <taxon>Metazoa</taxon>
        <taxon>Cnidaria</taxon>
        <taxon>Anthozoa</taxon>
        <taxon>Hexacorallia</taxon>
        <taxon>Scleractinia</taxon>
        <taxon>Caryophylliina</taxon>
        <taxon>Caryophylliidae</taxon>
        <taxon>Desmophyllum</taxon>
    </lineage>
</organism>
<evidence type="ECO:0000256" key="1">
    <source>
        <dbReference type="SAM" id="Phobius"/>
    </source>
</evidence>
<keyword evidence="1" id="KW-0472">Membrane</keyword>
<dbReference type="Proteomes" id="UP001163046">
    <property type="component" value="Unassembled WGS sequence"/>
</dbReference>
<feature type="transmembrane region" description="Helical" evidence="1">
    <location>
        <begin position="68"/>
        <end position="90"/>
    </location>
</feature>
<dbReference type="OrthoDB" id="5986405at2759"/>
<proteinExistence type="predicted"/>
<keyword evidence="3" id="KW-1185">Reference proteome</keyword>
<evidence type="ECO:0000313" key="2">
    <source>
        <dbReference type="EMBL" id="KAJ7383383.1"/>
    </source>
</evidence>
<gene>
    <name evidence="2" type="ORF">OS493_028465</name>
</gene>
<name>A0A9X0D2J7_9CNID</name>
<dbReference type="EMBL" id="MU825900">
    <property type="protein sequence ID" value="KAJ7383383.1"/>
    <property type="molecule type" value="Genomic_DNA"/>
</dbReference>
<protein>
    <submittedName>
        <fullName evidence="2">Uncharacterized protein</fullName>
    </submittedName>
</protein>
<evidence type="ECO:0000313" key="3">
    <source>
        <dbReference type="Proteomes" id="UP001163046"/>
    </source>
</evidence>
<sequence>MAVMVRTCCCGCDLRTGILLIGIFGLVVNKKQDFVLNLGYVGIGFGAISLVINLLLLASYGARNRYLAYPWVLWSIFELVYNLGVTIFLMPSGMDLPVSLLGVSYLGSYRSISSSSFSHTSRFFAKILQERRLALMAW</sequence>
<reference evidence="2" key="1">
    <citation type="submission" date="2023-01" db="EMBL/GenBank/DDBJ databases">
        <title>Genome assembly of the deep-sea coral Lophelia pertusa.</title>
        <authorList>
            <person name="Herrera S."/>
            <person name="Cordes E."/>
        </authorList>
    </citation>
    <scope>NUCLEOTIDE SEQUENCE</scope>
    <source>
        <strain evidence="2">USNM1676648</strain>
        <tissue evidence="2">Polyp</tissue>
    </source>
</reference>
<keyword evidence="1" id="KW-0812">Transmembrane</keyword>
<feature type="transmembrane region" description="Helical" evidence="1">
    <location>
        <begin position="12"/>
        <end position="28"/>
    </location>
</feature>
<feature type="transmembrane region" description="Helical" evidence="1">
    <location>
        <begin position="34"/>
        <end position="56"/>
    </location>
</feature>
<keyword evidence="1" id="KW-1133">Transmembrane helix</keyword>
<dbReference type="AlphaFoldDB" id="A0A9X0D2J7"/>
<accession>A0A9X0D2J7</accession>